<dbReference type="GO" id="GO:0000319">
    <property type="term" value="F:sulfite transmembrane transporter activity"/>
    <property type="evidence" value="ECO:0007669"/>
    <property type="project" value="TreeGrafter"/>
</dbReference>
<evidence type="ECO:0000256" key="4">
    <source>
        <dbReference type="ARBA" id="ARBA00022475"/>
    </source>
</evidence>
<feature type="transmembrane region" description="Helical" evidence="8">
    <location>
        <begin position="51"/>
        <end position="73"/>
    </location>
</feature>
<feature type="transmembrane region" description="Helical" evidence="8">
    <location>
        <begin position="20"/>
        <end position="39"/>
    </location>
</feature>
<comment type="caution">
    <text evidence="9">The sequence shown here is derived from an EMBL/GenBank/DDBJ whole genome shotgun (WGS) entry which is preliminary data.</text>
</comment>
<sequence>MTSDIYHPNKTFKDVVRHFAPAWFAVIMGTGAISTLFHAFPYGTGSQGLRIMTLIFFFLNLCLFITFCAISIVRYITFPDIWGIMIRHPVQSLFTGTYPMGAITILNIAVSLIHEDYGFGGKPFLYVLWAFWWLDVISSFLCCFGVMHFMITAQKHSLESMTSVWLLPVVTLIVASSGGGVIAPSLYKYSLNHAVITATFSIFMVSIGLTIALMMLTVYLLRLIVHGLPAGAGITSVFLPLGPTGQAGYSILLLGQFFKSVLPLHYGNSELLNAEATGATIHVICTIISLILWSLASMWLFFAVLGVQNVLRQTRIPFKVQVWGIIFPNGVYANLTLNLASTFDSPFFRVWGSIYSVATLIVWCLVASRTVMLAWNKQIFEAPCLGDIDMAQKGKCQGTELQAVKPACAINGGSTDTVQVT</sequence>
<comment type="subcellular location">
    <subcellularLocation>
        <location evidence="1">Cell membrane</location>
        <topology evidence="1">Multi-pass membrane protein</topology>
    </subcellularLocation>
</comment>
<gene>
    <name evidence="9" type="ORF">EDD18DRAFT_1241583</name>
</gene>
<evidence type="ECO:0000256" key="1">
    <source>
        <dbReference type="ARBA" id="ARBA00004651"/>
    </source>
</evidence>
<keyword evidence="7 8" id="KW-0472">Membrane</keyword>
<evidence type="ECO:0000256" key="6">
    <source>
        <dbReference type="ARBA" id="ARBA00022989"/>
    </source>
</evidence>
<dbReference type="InterPro" id="IPR004695">
    <property type="entry name" value="SLAC1/Mae1/Ssu1/TehA"/>
</dbReference>
<dbReference type="EMBL" id="JAUEPU010000002">
    <property type="protein sequence ID" value="KAK0504623.1"/>
    <property type="molecule type" value="Genomic_DNA"/>
</dbReference>
<evidence type="ECO:0000313" key="10">
    <source>
        <dbReference type="Proteomes" id="UP001175228"/>
    </source>
</evidence>
<reference evidence="9" key="1">
    <citation type="submission" date="2023-06" db="EMBL/GenBank/DDBJ databases">
        <authorList>
            <consortium name="Lawrence Berkeley National Laboratory"/>
            <person name="Ahrendt S."/>
            <person name="Sahu N."/>
            <person name="Indic B."/>
            <person name="Wong-Bajracharya J."/>
            <person name="Merenyi Z."/>
            <person name="Ke H.-M."/>
            <person name="Monk M."/>
            <person name="Kocsube S."/>
            <person name="Drula E."/>
            <person name="Lipzen A."/>
            <person name="Balint B."/>
            <person name="Henrissat B."/>
            <person name="Andreopoulos B."/>
            <person name="Martin F.M."/>
            <person name="Harder C.B."/>
            <person name="Rigling D."/>
            <person name="Ford K.L."/>
            <person name="Foster G.D."/>
            <person name="Pangilinan J."/>
            <person name="Papanicolaou A."/>
            <person name="Barry K."/>
            <person name="LaButti K."/>
            <person name="Viragh M."/>
            <person name="Koriabine M."/>
            <person name="Yan M."/>
            <person name="Riley R."/>
            <person name="Champramary S."/>
            <person name="Plett K.L."/>
            <person name="Tsai I.J."/>
            <person name="Slot J."/>
            <person name="Sipos G."/>
            <person name="Plett J."/>
            <person name="Nagy L.G."/>
            <person name="Grigoriev I.V."/>
        </authorList>
    </citation>
    <scope>NUCLEOTIDE SEQUENCE</scope>
    <source>
        <strain evidence="9">HWK02</strain>
    </source>
</reference>
<dbReference type="GO" id="GO:0005886">
    <property type="term" value="C:plasma membrane"/>
    <property type="evidence" value="ECO:0007669"/>
    <property type="project" value="UniProtKB-SubCell"/>
</dbReference>
<keyword evidence="3" id="KW-0813">Transport</keyword>
<feature type="transmembrane region" description="Helical" evidence="8">
    <location>
        <begin position="163"/>
        <end position="183"/>
    </location>
</feature>
<feature type="transmembrane region" description="Helical" evidence="8">
    <location>
        <begin position="278"/>
        <end position="304"/>
    </location>
</feature>
<dbReference type="InterPro" id="IPR051629">
    <property type="entry name" value="Sulfite_efflux_TDT"/>
</dbReference>
<dbReference type="PANTHER" id="PTHR31686:SF3">
    <property type="entry name" value="ACID TRANSPORT PROTEIN, PUTATIVE (AFU_ORTHOLOGUE AFUA_4G09410)-RELATED"/>
    <property type="match status" value="1"/>
</dbReference>
<keyword evidence="10" id="KW-1185">Reference proteome</keyword>
<evidence type="ECO:0000256" key="8">
    <source>
        <dbReference type="SAM" id="Phobius"/>
    </source>
</evidence>
<keyword evidence="4" id="KW-1003">Cell membrane</keyword>
<dbReference type="Gene3D" id="1.50.10.150">
    <property type="entry name" value="Voltage-dependent anion channel"/>
    <property type="match status" value="1"/>
</dbReference>
<accession>A0AA39QN07</accession>
<dbReference type="InterPro" id="IPR038665">
    <property type="entry name" value="Voltage-dep_anion_channel_sf"/>
</dbReference>
<keyword evidence="6 8" id="KW-1133">Transmembrane helix</keyword>
<keyword evidence="5 8" id="KW-0812">Transmembrane</keyword>
<dbReference type="Pfam" id="PF03595">
    <property type="entry name" value="SLAC1"/>
    <property type="match status" value="1"/>
</dbReference>
<feature type="transmembrane region" description="Helical" evidence="8">
    <location>
        <begin position="316"/>
        <end position="335"/>
    </location>
</feature>
<evidence type="ECO:0000256" key="3">
    <source>
        <dbReference type="ARBA" id="ARBA00022448"/>
    </source>
</evidence>
<evidence type="ECO:0000256" key="5">
    <source>
        <dbReference type="ARBA" id="ARBA00022692"/>
    </source>
</evidence>
<evidence type="ECO:0000313" key="9">
    <source>
        <dbReference type="EMBL" id="KAK0504623.1"/>
    </source>
</evidence>
<dbReference type="Proteomes" id="UP001175228">
    <property type="component" value="Unassembled WGS sequence"/>
</dbReference>
<protein>
    <submittedName>
        <fullName evidence="9">Voltage-dependent anion channel</fullName>
    </submittedName>
</protein>
<feature type="transmembrane region" description="Helical" evidence="8">
    <location>
        <begin position="126"/>
        <end position="151"/>
    </location>
</feature>
<name>A0AA39QN07_9AGAR</name>
<organism evidence="9 10">
    <name type="scientific">Armillaria luteobubalina</name>
    <dbReference type="NCBI Taxonomy" id="153913"/>
    <lineage>
        <taxon>Eukaryota</taxon>
        <taxon>Fungi</taxon>
        <taxon>Dikarya</taxon>
        <taxon>Basidiomycota</taxon>
        <taxon>Agaricomycotina</taxon>
        <taxon>Agaricomycetes</taxon>
        <taxon>Agaricomycetidae</taxon>
        <taxon>Agaricales</taxon>
        <taxon>Marasmiineae</taxon>
        <taxon>Physalacriaceae</taxon>
        <taxon>Armillaria</taxon>
    </lineage>
</organism>
<evidence type="ECO:0000256" key="7">
    <source>
        <dbReference type="ARBA" id="ARBA00023136"/>
    </source>
</evidence>
<feature type="transmembrane region" description="Helical" evidence="8">
    <location>
        <begin position="347"/>
        <end position="367"/>
    </location>
</feature>
<dbReference type="PANTHER" id="PTHR31686">
    <property type="match status" value="1"/>
</dbReference>
<dbReference type="CDD" id="cd09318">
    <property type="entry name" value="TDT_SSU1"/>
    <property type="match status" value="1"/>
</dbReference>
<feature type="transmembrane region" description="Helical" evidence="8">
    <location>
        <begin position="93"/>
        <end position="114"/>
    </location>
</feature>
<proteinExistence type="inferred from homology"/>
<feature type="transmembrane region" description="Helical" evidence="8">
    <location>
        <begin position="237"/>
        <end position="258"/>
    </location>
</feature>
<feature type="transmembrane region" description="Helical" evidence="8">
    <location>
        <begin position="195"/>
        <end position="225"/>
    </location>
</feature>
<dbReference type="AlphaFoldDB" id="A0AA39QN07"/>
<comment type="similarity">
    <text evidence="2">Belongs to the tellurite-resistance/dicarboxylate transporter (TDT) family.</text>
</comment>
<evidence type="ECO:0000256" key="2">
    <source>
        <dbReference type="ARBA" id="ARBA00008566"/>
    </source>
</evidence>